<name>A0AAF0E1X9_9BASI</name>
<evidence type="ECO:0000256" key="7">
    <source>
        <dbReference type="ARBA" id="ARBA00023163"/>
    </source>
</evidence>
<dbReference type="Proteomes" id="UP001214603">
    <property type="component" value="Chromosome 1"/>
</dbReference>
<dbReference type="AlphaFoldDB" id="A0AAF0E1X9"/>
<keyword evidence="6" id="KW-0805">Transcription regulation</keyword>
<dbReference type="GO" id="GO:0033309">
    <property type="term" value="C:SBF transcription complex"/>
    <property type="evidence" value="ECO:0007669"/>
    <property type="project" value="TreeGrafter"/>
</dbReference>
<dbReference type="InterPro" id="IPR013734">
    <property type="entry name" value="TF_Nrm1/Whi5"/>
</dbReference>
<evidence type="ECO:0000256" key="6">
    <source>
        <dbReference type="ARBA" id="ARBA00023015"/>
    </source>
</evidence>
<keyword evidence="7" id="KW-0804">Transcription</keyword>
<sequence length="208" mass="22341">MGHETPVAGRSKRQAHAERQRALRLLDTLSARLRYAMFKIENGWTRQSLSEVENLYYRRQMHAPKRTPDTRPTDAARGTAPSSAVNHTSPSPSLEHRSEHGLDTTTYADFWNRLGTSKGSPGHAREHAQHSSSQTEKRKAESHDSPAPTGPPMAPTPHGPLAPQGPPAAAPAAPAAPAVHPDTTPAPAPLGSDASHAAKRARLTPTQP</sequence>
<evidence type="ECO:0000313" key="11">
    <source>
        <dbReference type="Proteomes" id="UP001214603"/>
    </source>
</evidence>
<feature type="compositionally biased region" description="Low complexity" evidence="9">
    <location>
        <begin position="170"/>
        <end position="185"/>
    </location>
</feature>
<accession>A0AAF0E1X9</accession>
<dbReference type="InterPro" id="IPR039198">
    <property type="entry name" value="Srl3/Whi5"/>
</dbReference>
<dbReference type="GO" id="GO:0005737">
    <property type="term" value="C:cytoplasm"/>
    <property type="evidence" value="ECO:0007669"/>
    <property type="project" value="UniProtKB-SubCell"/>
</dbReference>
<dbReference type="EMBL" id="CP119934">
    <property type="protein sequence ID" value="WFD01663.1"/>
    <property type="molecule type" value="Genomic_DNA"/>
</dbReference>
<evidence type="ECO:0000256" key="4">
    <source>
        <dbReference type="ARBA" id="ARBA00022490"/>
    </source>
</evidence>
<comment type="subcellular location">
    <subcellularLocation>
        <location evidence="2">Cytoplasm</location>
    </subcellularLocation>
    <subcellularLocation>
        <location evidence="1">Nucleus</location>
    </subcellularLocation>
</comment>
<dbReference type="PANTHER" id="PTHR28246">
    <property type="entry name" value="G1-SPECIFIC TRANSCRIPTIONAL REPRESSOR WHI5-RELATED"/>
    <property type="match status" value="1"/>
</dbReference>
<evidence type="ECO:0000256" key="3">
    <source>
        <dbReference type="ARBA" id="ARBA00006922"/>
    </source>
</evidence>
<evidence type="ECO:0000256" key="9">
    <source>
        <dbReference type="SAM" id="MobiDB-lite"/>
    </source>
</evidence>
<keyword evidence="5" id="KW-0678">Repressor</keyword>
<dbReference type="PANTHER" id="PTHR28246:SF1">
    <property type="entry name" value="G1-SPECIFIC TRANSCRIPTIONAL REPRESSOR WHI5-RELATED"/>
    <property type="match status" value="1"/>
</dbReference>
<protein>
    <submittedName>
        <fullName evidence="10">Uncharacterized protein</fullName>
    </submittedName>
</protein>
<dbReference type="Pfam" id="PF08528">
    <property type="entry name" value="Whi5"/>
    <property type="match status" value="1"/>
</dbReference>
<feature type="compositionally biased region" description="Pro residues" evidence="9">
    <location>
        <begin position="148"/>
        <end position="169"/>
    </location>
</feature>
<evidence type="ECO:0000313" key="10">
    <source>
        <dbReference type="EMBL" id="WFD01663.1"/>
    </source>
</evidence>
<keyword evidence="11" id="KW-1185">Reference proteome</keyword>
<feature type="compositionally biased region" description="Polar residues" evidence="9">
    <location>
        <begin position="80"/>
        <end position="92"/>
    </location>
</feature>
<dbReference type="GO" id="GO:0000082">
    <property type="term" value="P:G1/S transition of mitotic cell cycle"/>
    <property type="evidence" value="ECO:0007669"/>
    <property type="project" value="InterPro"/>
</dbReference>
<organism evidence="10 11">
    <name type="scientific">Malassezia obtusa</name>
    <dbReference type="NCBI Taxonomy" id="76774"/>
    <lineage>
        <taxon>Eukaryota</taxon>
        <taxon>Fungi</taxon>
        <taxon>Dikarya</taxon>
        <taxon>Basidiomycota</taxon>
        <taxon>Ustilaginomycotina</taxon>
        <taxon>Malasseziomycetes</taxon>
        <taxon>Malasseziales</taxon>
        <taxon>Malasseziaceae</taxon>
        <taxon>Malassezia</taxon>
    </lineage>
</organism>
<reference evidence="10" key="1">
    <citation type="submission" date="2023-03" db="EMBL/GenBank/DDBJ databases">
        <title>Mating type loci evolution in Malassezia.</title>
        <authorList>
            <person name="Coelho M.A."/>
        </authorList>
    </citation>
    <scope>NUCLEOTIDE SEQUENCE</scope>
    <source>
        <strain evidence="10">CBS 7876</strain>
    </source>
</reference>
<feature type="compositionally biased region" description="Basic and acidic residues" evidence="9">
    <location>
        <begin position="123"/>
        <end position="144"/>
    </location>
</feature>
<dbReference type="GO" id="GO:0003712">
    <property type="term" value="F:transcription coregulator activity"/>
    <property type="evidence" value="ECO:0007669"/>
    <property type="project" value="TreeGrafter"/>
</dbReference>
<feature type="region of interest" description="Disordered" evidence="9">
    <location>
        <begin position="60"/>
        <end position="99"/>
    </location>
</feature>
<keyword evidence="8" id="KW-0539">Nucleus</keyword>
<proteinExistence type="inferred from homology"/>
<keyword evidence="4" id="KW-0963">Cytoplasm</keyword>
<feature type="region of interest" description="Disordered" evidence="9">
    <location>
        <begin position="113"/>
        <end position="208"/>
    </location>
</feature>
<comment type="similarity">
    <text evidence="3">Belongs to the WHI5/NRM1 family.</text>
</comment>
<evidence type="ECO:0000256" key="5">
    <source>
        <dbReference type="ARBA" id="ARBA00022491"/>
    </source>
</evidence>
<evidence type="ECO:0000256" key="8">
    <source>
        <dbReference type="ARBA" id="ARBA00023242"/>
    </source>
</evidence>
<evidence type="ECO:0000256" key="2">
    <source>
        <dbReference type="ARBA" id="ARBA00004496"/>
    </source>
</evidence>
<evidence type="ECO:0000256" key="1">
    <source>
        <dbReference type="ARBA" id="ARBA00004123"/>
    </source>
</evidence>
<gene>
    <name evidence="10" type="ORF">MOBT1_000339</name>
</gene>